<name>A0A2S9XC25_9BACT</name>
<dbReference type="Proteomes" id="UP000238823">
    <property type="component" value="Unassembled WGS sequence"/>
</dbReference>
<dbReference type="AlphaFoldDB" id="A0A2S9XC25"/>
<evidence type="ECO:0000313" key="2">
    <source>
        <dbReference type="Proteomes" id="UP000238823"/>
    </source>
</evidence>
<sequence>MVGACVVAPAVGCGPRDNTAPVLEDARFEDPSTLVLSFSEPIASVADIDPVTHFRLGSGFALDALGVTVYYDLSHHFWDGFPGSGADASGLWPRHGFTIVSLVEPGDDPSQLRLTLAYPLTYYVCDNLSLADEMEIPAGIHLHYAEAGFPRVTDEAGNPLADIGAWWVSASFSTTQPGAFPELDARMPIPCPEL</sequence>
<comment type="caution">
    <text evidence="1">The sequence shown here is derived from an EMBL/GenBank/DDBJ whole genome shotgun (WGS) entry which is preliminary data.</text>
</comment>
<dbReference type="EMBL" id="PVNL01000192">
    <property type="protein sequence ID" value="PRP90407.1"/>
    <property type="molecule type" value="Genomic_DNA"/>
</dbReference>
<reference evidence="1 2" key="1">
    <citation type="submission" date="2018-03" db="EMBL/GenBank/DDBJ databases">
        <title>Draft Genome Sequences of the Obligatory Marine Myxobacteria Enhygromyxa salina SWB007.</title>
        <authorList>
            <person name="Poehlein A."/>
            <person name="Moghaddam J.A."/>
            <person name="Harms H."/>
            <person name="Alanjari M."/>
            <person name="Koenig G.M."/>
            <person name="Daniel R."/>
            <person name="Schaeberle T.F."/>
        </authorList>
    </citation>
    <scope>NUCLEOTIDE SEQUENCE [LARGE SCALE GENOMIC DNA]</scope>
    <source>
        <strain evidence="1 2">SWB007</strain>
    </source>
</reference>
<protein>
    <submittedName>
        <fullName evidence="1">Uncharacterized protein</fullName>
    </submittedName>
</protein>
<organism evidence="1 2">
    <name type="scientific">Enhygromyxa salina</name>
    <dbReference type="NCBI Taxonomy" id="215803"/>
    <lineage>
        <taxon>Bacteria</taxon>
        <taxon>Pseudomonadati</taxon>
        <taxon>Myxococcota</taxon>
        <taxon>Polyangia</taxon>
        <taxon>Nannocystales</taxon>
        <taxon>Nannocystaceae</taxon>
        <taxon>Enhygromyxa</taxon>
    </lineage>
</organism>
<evidence type="ECO:0000313" key="1">
    <source>
        <dbReference type="EMBL" id="PRP90407.1"/>
    </source>
</evidence>
<gene>
    <name evidence="1" type="ORF">ENSA7_82920</name>
</gene>
<accession>A0A2S9XC25</accession>
<proteinExistence type="predicted"/>